<comment type="caution">
    <text evidence="2">The sequence shown here is derived from an EMBL/GenBank/DDBJ whole genome shotgun (WGS) entry which is preliminary data.</text>
</comment>
<accession>A0A9Q0Z8X1</accession>
<keyword evidence="3" id="KW-1185">Reference proteome</keyword>
<proteinExistence type="predicted"/>
<dbReference type="AlphaFoldDB" id="A0A9Q0Z8X1"/>
<sequence length="142" mass="15158">MLREWLVMRVDWMFCPGENIIREKTRETVFTNKSSGGAINLSTLGRESRPLKNQKQSQPSNPPLTQSPTPPPPQSSMALPNKQVPAPPPPPKHQPPKAAGLAASSNLPPFHKSESGGSSTALGSTIAGTREWSGKSEVVALG</sequence>
<gene>
    <name evidence="2" type="ORF">OIU79_003859</name>
</gene>
<evidence type="ECO:0000313" key="2">
    <source>
        <dbReference type="EMBL" id="KAJ6725576.1"/>
    </source>
</evidence>
<reference evidence="2" key="1">
    <citation type="submission" date="2022-11" db="EMBL/GenBank/DDBJ databases">
        <authorList>
            <person name="Hyden B.L."/>
            <person name="Feng K."/>
            <person name="Yates T."/>
            <person name="Jawdy S."/>
            <person name="Smart L.B."/>
            <person name="Muchero W."/>
        </authorList>
    </citation>
    <scope>NUCLEOTIDE SEQUENCE</scope>
    <source>
        <tissue evidence="2">Shoot tip</tissue>
    </source>
</reference>
<feature type="compositionally biased region" description="Polar residues" evidence="1">
    <location>
        <begin position="33"/>
        <end position="55"/>
    </location>
</feature>
<dbReference type="EMBL" id="JAPFFK010000013">
    <property type="protein sequence ID" value="KAJ6725576.1"/>
    <property type="molecule type" value="Genomic_DNA"/>
</dbReference>
<evidence type="ECO:0000256" key="1">
    <source>
        <dbReference type="SAM" id="MobiDB-lite"/>
    </source>
</evidence>
<reference evidence="2" key="2">
    <citation type="journal article" date="2023" name="Int. J. Mol. Sci.">
        <title>De Novo Assembly and Annotation of 11 Diverse Shrub Willow (Salix) Genomes Reveals Novel Gene Organization in Sex-Linked Regions.</title>
        <authorList>
            <person name="Hyden B."/>
            <person name="Feng K."/>
            <person name="Yates T.B."/>
            <person name="Jawdy S."/>
            <person name="Cereghino C."/>
            <person name="Smart L.B."/>
            <person name="Muchero W."/>
        </authorList>
    </citation>
    <scope>NUCLEOTIDE SEQUENCE</scope>
    <source>
        <tissue evidence="2">Shoot tip</tissue>
    </source>
</reference>
<feature type="region of interest" description="Disordered" evidence="1">
    <location>
        <begin position="33"/>
        <end position="142"/>
    </location>
</feature>
<protein>
    <submittedName>
        <fullName evidence="2">Uncharacterized protein</fullName>
    </submittedName>
</protein>
<dbReference type="Proteomes" id="UP001151532">
    <property type="component" value="Chromosome 8"/>
</dbReference>
<organism evidence="2 3">
    <name type="scientific">Salix purpurea</name>
    <name type="common">Purple osier willow</name>
    <dbReference type="NCBI Taxonomy" id="77065"/>
    <lineage>
        <taxon>Eukaryota</taxon>
        <taxon>Viridiplantae</taxon>
        <taxon>Streptophyta</taxon>
        <taxon>Embryophyta</taxon>
        <taxon>Tracheophyta</taxon>
        <taxon>Spermatophyta</taxon>
        <taxon>Magnoliopsida</taxon>
        <taxon>eudicotyledons</taxon>
        <taxon>Gunneridae</taxon>
        <taxon>Pentapetalae</taxon>
        <taxon>rosids</taxon>
        <taxon>fabids</taxon>
        <taxon>Malpighiales</taxon>
        <taxon>Salicaceae</taxon>
        <taxon>Saliceae</taxon>
        <taxon>Salix</taxon>
    </lineage>
</organism>
<name>A0A9Q0Z8X1_SALPP</name>
<evidence type="ECO:0000313" key="3">
    <source>
        <dbReference type="Proteomes" id="UP001151532"/>
    </source>
</evidence>
<feature type="compositionally biased region" description="Low complexity" evidence="1">
    <location>
        <begin position="56"/>
        <end position="67"/>
    </location>
</feature>
<feature type="compositionally biased region" description="Polar residues" evidence="1">
    <location>
        <begin position="115"/>
        <end position="127"/>
    </location>
</feature>